<keyword evidence="6" id="KW-1185">Reference proteome</keyword>
<dbReference type="Proteomes" id="UP001642464">
    <property type="component" value="Unassembled WGS sequence"/>
</dbReference>
<dbReference type="PANTHER" id="PTHR12169:SF6">
    <property type="entry name" value="AFG1-LIKE ATPASE"/>
    <property type="match status" value="1"/>
</dbReference>
<sequence>MMNARTLWLGRSTLRRLAATESMDAERLMLRLRLDSSVSLGEDVSDAHLSLISSGQLQANDDQTSAVKALGKLPDALREVRGAKNRWDEEQIRLTDSAKQKARFVSQEQREKSVAWTFSWANRTPSTPSAPRILGPMCWLRLGPPPALKPAGCYLYGTVGTGKSTIMDLFCLTSLNSWRVKRQHFHEFAQWLHRELHCMRKTNHVPQRHILERLADKVSEECDLICLDEFAITNVADAAILTEVLQLLALRHVAVVCTTNRPPEDLYKDGLHRERYVPTLVTHIRENFLVQGVLGVDYRAAMYQADCAMQQASTAKHEFDGATLFEGGSVLEAEKSIAGVILRTGNLSISWNRQLPVRQGNGVARFHFDDLCRKPLAAEDFLIVASTFHTVFLHDVPKLTLEEHNEARRFTNLVDALYEHSVRLICHCAVSLDEVLQNIQVLQGANEDNDSFDAESLGIFETMYDDSPNFQIQIKELGREKWQQLQDRQAKEQRAQVRRLQRLSNPQAAEGDTGSGWSTAPASADLSAPDQGVAGVMVAAVGSLQESGFAARRAISRLKEMQTGAYLEAARCRRESTKWT</sequence>
<gene>
    <name evidence="5" type="ORF">SCF082_LOCUS13981</name>
</gene>
<evidence type="ECO:0000256" key="2">
    <source>
        <dbReference type="ARBA" id="ARBA00022741"/>
    </source>
</evidence>
<evidence type="ECO:0000256" key="1">
    <source>
        <dbReference type="ARBA" id="ARBA00010322"/>
    </source>
</evidence>
<organism evidence="5 6">
    <name type="scientific">Durusdinium trenchii</name>
    <dbReference type="NCBI Taxonomy" id="1381693"/>
    <lineage>
        <taxon>Eukaryota</taxon>
        <taxon>Sar</taxon>
        <taxon>Alveolata</taxon>
        <taxon>Dinophyceae</taxon>
        <taxon>Suessiales</taxon>
        <taxon>Symbiodiniaceae</taxon>
        <taxon>Durusdinium</taxon>
    </lineage>
</organism>
<name>A0ABP0JUQ7_9DINO</name>
<dbReference type="InterPro" id="IPR005654">
    <property type="entry name" value="ATPase_AFG1-like"/>
</dbReference>
<comment type="caution">
    <text evidence="5">The sequence shown here is derived from an EMBL/GenBank/DDBJ whole genome shotgun (WGS) entry which is preliminary data.</text>
</comment>
<dbReference type="PANTHER" id="PTHR12169">
    <property type="entry name" value="ATPASE N2B"/>
    <property type="match status" value="1"/>
</dbReference>
<dbReference type="Pfam" id="PF03969">
    <property type="entry name" value="AFG1_ATPase"/>
    <property type="match status" value="1"/>
</dbReference>
<feature type="region of interest" description="Disordered" evidence="4">
    <location>
        <begin position="487"/>
        <end position="526"/>
    </location>
</feature>
<accession>A0ABP0JUQ7</accession>
<evidence type="ECO:0000313" key="6">
    <source>
        <dbReference type="Proteomes" id="UP001642464"/>
    </source>
</evidence>
<proteinExistence type="inferred from homology"/>
<evidence type="ECO:0000313" key="5">
    <source>
        <dbReference type="EMBL" id="CAK9018205.1"/>
    </source>
</evidence>
<dbReference type="InterPro" id="IPR027417">
    <property type="entry name" value="P-loop_NTPase"/>
</dbReference>
<dbReference type="Gene3D" id="3.40.50.300">
    <property type="entry name" value="P-loop containing nucleotide triphosphate hydrolases"/>
    <property type="match status" value="1"/>
</dbReference>
<reference evidence="5 6" key="1">
    <citation type="submission" date="2024-02" db="EMBL/GenBank/DDBJ databases">
        <authorList>
            <person name="Chen Y."/>
            <person name="Shah S."/>
            <person name="Dougan E. K."/>
            <person name="Thang M."/>
            <person name="Chan C."/>
        </authorList>
    </citation>
    <scope>NUCLEOTIDE SEQUENCE [LARGE SCALE GENOMIC DNA]</scope>
</reference>
<evidence type="ECO:0000256" key="3">
    <source>
        <dbReference type="ARBA" id="ARBA00022840"/>
    </source>
</evidence>
<evidence type="ECO:0000256" key="4">
    <source>
        <dbReference type="SAM" id="MobiDB-lite"/>
    </source>
</evidence>
<dbReference type="NCBIfam" id="NF040713">
    <property type="entry name" value="ZapE"/>
    <property type="match status" value="1"/>
</dbReference>
<keyword evidence="3" id="KW-0067">ATP-binding</keyword>
<comment type="similarity">
    <text evidence="1">Belongs to the AFG1 ATPase family.</text>
</comment>
<protein>
    <submittedName>
        <fullName evidence="5">AFG1-like ATPase (Lactation elevated protein 1)</fullName>
    </submittedName>
</protein>
<keyword evidence="2" id="KW-0547">Nucleotide-binding</keyword>
<dbReference type="EMBL" id="CAXAMM010008702">
    <property type="protein sequence ID" value="CAK9018205.1"/>
    <property type="molecule type" value="Genomic_DNA"/>
</dbReference>
<dbReference type="SUPFAM" id="SSF52540">
    <property type="entry name" value="P-loop containing nucleoside triphosphate hydrolases"/>
    <property type="match status" value="1"/>
</dbReference>